<dbReference type="InterPro" id="IPR001789">
    <property type="entry name" value="Sig_transdc_resp-reg_receiver"/>
</dbReference>
<sequence length="126" mass="13680">MARVLVVDDSMMMRKTLRKVLEKAGHVVVGEAANGEEAIAHYPEWVPDIVTMDITMPGLGGIETIKRLVQSDPAANIIVVSSSGQKHVIMDALQLGARNYIIKPINEGNLLPVIDLILDNKQAGIK</sequence>
<name>A0A1I4IBZ8_9FIRM</name>
<dbReference type="OrthoDB" id="9790669at2"/>
<feature type="domain" description="Response regulatory" evidence="2">
    <location>
        <begin position="3"/>
        <end position="118"/>
    </location>
</feature>
<dbReference type="Gene3D" id="3.40.50.2300">
    <property type="match status" value="1"/>
</dbReference>
<evidence type="ECO:0000259" key="2">
    <source>
        <dbReference type="PROSITE" id="PS50110"/>
    </source>
</evidence>
<dbReference type="STRING" id="1123291.SAMN04490355_1007125"/>
<dbReference type="InterPro" id="IPR052048">
    <property type="entry name" value="ST_Response_Regulator"/>
</dbReference>
<evidence type="ECO:0000256" key="1">
    <source>
        <dbReference type="PROSITE-ProRule" id="PRU00169"/>
    </source>
</evidence>
<dbReference type="PANTHER" id="PTHR43228">
    <property type="entry name" value="TWO-COMPONENT RESPONSE REGULATOR"/>
    <property type="match status" value="1"/>
</dbReference>
<proteinExistence type="predicted"/>
<dbReference type="PANTHER" id="PTHR43228:SF1">
    <property type="entry name" value="TWO-COMPONENT RESPONSE REGULATOR ARR22"/>
    <property type="match status" value="1"/>
</dbReference>
<gene>
    <name evidence="3" type="ORF">SAMN04490355_1007125</name>
</gene>
<organism evidence="3 4">
    <name type="scientific">Pelosinus propionicus DSM 13327</name>
    <dbReference type="NCBI Taxonomy" id="1123291"/>
    <lineage>
        <taxon>Bacteria</taxon>
        <taxon>Bacillati</taxon>
        <taxon>Bacillota</taxon>
        <taxon>Negativicutes</taxon>
        <taxon>Selenomonadales</taxon>
        <taxon>Sporomusaceae</taxon>
        <taxon>Pelosinus</taxon>
    </lineage>
</organism>
<dbReference type="Proteomes" id="UP000199520">
    <property type="component" value="Unassembled WGS sequence"/>
</dbReference>
<keyword evidence="1" id="KW-0597">Phosphoprotein</keyword>
<dbReference type="GO" id="GO:0000160">
    <property type="term" value="P:phosphorelay signal transduction system"/>
    <property type="evidence" value="ECO:0007669"/>
    <property type="project" value="InterPro"/>
</dbReference>
<feature type="modified residue" description="4-aspartylphosphate" evidence="1">
    <location>
        <position position="53"/>
    </location>
</feature>
<dbReference type="AlphaFoldDB" id="A0A1I4IBZ8"/>
<evidence type="ECO:0000313" key="3">
    <source>
        <dbReference type="EMBL" id="SFL51859.1"/>
    </source>
</evidence>
<dbReference type="SMART" id="SM00448">
    <property type="entry name" value="REC"/>
    <property type="match status" value="1"/>
</dbReference>
<protein>
    <submittedName>
        <fullName evidence="3">Two-component system, chemotaxis family, response regulator CheY</fullName>
    </submittedName>
</protein>
<dbReference type="PROSITE" id="PS50110">
    <property type="entry name" value="RESPONSE_REGULATORY"/>
    <property type="match status" value="1"/>
</dbReference>
<dbReference type="RefSeq" id="WP_090933729.1">
    <property type="nucleotide sequence ID" value="NZ_FOTS01000007.1"/>
</dbReference>
<accession>A0A1I4IBZ8</accession>
<dbReference type="EMBL" id="FOTS01000007">
    <property type="protein sequence ID" value="SFL51859.1"/>
    <property type="molecule type" value="Genomic_DNA"/>
</dbReference>
<keyword evidence="4" id="KW-1185">Reference proteome</keyword>
<dbReference type="SUPFAM" id="SSF52172">
    <property type="entry name" value="CheY-like"/>
    <property type="match status" value="1"/>
</dbReference>
<reference evidence="4" key="1">
    <citation type="submission" date="2016-10" db="EMBL/GenBank/DDBJ databases">
        <authorList>
            <person name="Varghese N."/>
            <person name="Submissions S."/>
        </authorList>
    </citation>
    <scope>NUCLEOTIDE SEQUENCE [LARGE SCALE GENOMIC DNA]</scope>
    <source>
        <strain evidence="4">DSM 13327</strain>
    </source>
</reference>
<dbReference type="InterPro" id="IPR011006">
    <property type="entry name" value="CheY-like_superfamily"/>
</dbReference>
<evidence type="ECO:0000313" key="4">
    <source>
        <dbReference type="Proteomes" id="UP000199520"/>
    </source>
</evidence>
<dbReference type="Pfam" id="PF00072">
    <property type="entry name" value="Response_reg"/>
    <property type="match status" value="1"/>
</dbReference>